<dbReference type="AlphaFoldDB" id="A0A2I0BB13"/>
<keyword evidence="1" id="KW-0472">Membrane</keyword>
<evidence type="ECO:0000313" key="3">
    <source>
        <dbReference type="Proteomes" id="UP000236161"/>
    </source>
</evidence>
<organism evidence="2 3">
    <name type="scientific">Apostasia shenzhenica</name>
    <dbReference type="NCBI Taxonomy" id="1088818"/>
    <lineage>
        <taxon>Eukaryota</taxon>
        <taxon>Viridiplantae</taxon>
        <taxon>Streptophyta</taxon>
        <taxon>Embryophyta</taxon>
        <taxon>Tracheophyta</taxon>
        <taxon>Spermatophyta</taxon>
        <taxon>Magnoliopsida</taxon>
        <taxon>Liliopsida</taxon>
        <taxon>Asparagales</taxon>
        <taxon>Orchidaceae</taxon>
        <taxon>Apostasioideae</taxon>
        <taxon>Apostasia</taxon>
    </lineage>
</organism>
<dbReference type="Proteomes" id="UP000236161">
    <property type="component" value="Unassembled WGS sequence"/>
</dbReference>
<evidence type="ECO:0000313" key="2">
    <source>
        <dbReference type="EMBL" id="PKA64980.1"/>
    </source>
</evidence>
<gene>
    <name evidence="2" type="ORF">AXF42_Ash011582</name>
</gene>
<evidence type="ECO:0000256" key="1">
    <source>
        <dbReference type="SAM" id="Phobius"/>
    </source>
</evidence>
<keyword evidence="1" id="KW-1133">Transmembrane helix</keyword>
<protein>
    <submittedName>
        <fullName evidence="2">Uncharacterized protein</fullName>
    </submittedName>
</protein>
<feature type="transmembrane region" description="Helical" evidence="1">
    <location>
        <begin position="12"/>
        <end position="33"/>
    </location>
</feature>
<keyword evidence="1" id="KW-0812">Transmembrane</keyword>
<keyword evidence="3" id="KW-1185">Reference proteome</keyword>
<sequence>MQIGFELSAWAFSLWALQFWLGHLGFELWALSFRPGSSMFWLRASNVEFRHSGFGI</sequence>
<proteinExistence type="predicted"/>
<dbReference type="EMBL" id="KZ451899">
    <property type="protein sequence ID" value="PKA64980.1"/>
    <property type="molecule type" value="Genomic_DNA"/>
</dbReference>
<accession>A0A2I0BB13</accession>
<reference evidence="2 3" key="1">
    <citation type="journal article" date="2017" name="Nature">
        <title>The Apostasia genome and the evolution of orchids.</title>
        <authorList>
            <person name="Zhang G.Q."/>
            <person name="Liu K.W."/>
            <person name="Li Z."/>
            <person name="Lohaus R."/>
            <person name="Hsiao Y.Y."/>
            <person name="Niu S.C."/>
            <person name="Wang J.Y."/>
            <person name="Lin Y.C."/>
            <person name="Xu Q."/>
            <person name="Chen L.J."/>
            <person name="Yoshida K."/>
            <person name="Fujiwara S."/>
            <person name="Wang Z.W."/>
            <person name="Zhang Y.Q."/>
            <person name="Mitsuda N."/>
            <person name="Wang M."/>
            <person name="Liu G.H."/>
            <person name="Pecoraro L."/>
            <person name="Huang H.X."/>
            <person name="Xiao X.J."/>
            <person name="Lin M."/>
            <person name="Wu X.Y."/>
            <person name="Wu W.L."/>
            <person name="Chen Y.Y."/>
            <person name="Chang S.B."/>
            <person name="Sakamoto S."/>
            <person name="Ohme-Takagi M."/>
            <person name="Yagi M."/>
            <person name="Zeng S.J."/>
            <person name="Shen C.Y."/>
            <person name="Yeh C.M."/>
            <person name="Luo Y.B."/>
            <person name="Tsai W.C."/>
            <person name="Van de Peer Y."/>
            <person name="Liu Z.J."/>
        </authorList>
    </citation>
    <scope>NUCLEOTIDE SEQUENCE [LARGE SCALE GENOMIC DNA]</scope>
    <source>
        <strain evidence="3">cv. Shenzhen</strain>
        <tissue evidence="2">Stem</tissue>
    </source>
</reference>
<name>A0A2I0BB13_9ASPA</name>